<dbReference type="Pfam" id="PF04646">
    <property type="entry name" value="DUF604"/>
    <property type="match status" value="1"/>
</dbReference>
<dbReference type="AlphaFoldDB" id="A0A9W7GRM0"/>
<dbReference type="Proteomes" id="UP001165190">
    <property type="component" value="Unassembled WGS sequence"/>
</dbReference>
<dbReference type="PANTHER" id="PTHR10811">
    <property type="entry name" value="FRINGE-RELATED"/>
    <property type="match status" value="1"/>
</dbReference>
<dbReference type="EMBL" id="BSYR01000002">
    <property type="protein sequence ID" value="GMI63807.1"/>
    <property type="molecule type" value="Genomic_DNA"/>
</dbReference>
<dbReference type="FunFam" id="3.90.550.50:FF:000006">
    <property type="entry name" value="Fringe-related protein-like"/>
    <property type="match status" value="1"/>
</dbReference>
<name>A0A9W7GRM0_HIBTR</name>
<comment type="caution">
    <text evidence="1">The sequence shown here is derived from an EMBL/GenBank/DDBJ whole genome shotgun (WGS) entry which is preliminary data.</text>
</comment>
<reference evidence="1" key="1">
    <citation type="submission" date="2023-05" db="EMBL/GenBank/DDBJ databases">
        <title>Genome and transcriptome analyses reveal genes involved in the formation of fine ridges on petal epidermal cells in Hibiscus trionum.</title>
        <authorList>
            <person name="Koshimizu S."/>
            <person name="Masuda S."/>
            <person name="Ishii T."/>
            <person name="Shirasu K."/>
            <person name="Hoshino A."/>
            <person name="Arita M."/>
        </authorList>
    </citation>
    <scope>NUCLEOTIDE SEQUENCE</scope>
    <source>
        <strain evidence="1">Hamamatsu line</strain>
    </source>
</reference>
<organism evidence="1 2">
    <name type="scientific">Hibiscus trionum</name>
    <name type="common">Flower of an hour</name>
    <dbReference type="NCBI Taxonomy" id="183268"/>
    <lineage>
        <taxon>Eukaryota</taxon>
        <taxon>Viridiplantae</taxon>
        <taxon>Streptophyta</taxon>
        <taxon>Embryophyta</taxon>
        <taxon>Tracheophyta</taxon>
        <taxon>Spermatophyta</taxon>
        <taxon>Magnoliopsida</taxon>
        <taxon>eudicotyledons</taxon>
        <taxon>Gunneridae</taxon>
        <taxon>Pentapetalae</taxon>
        <taxon>rosids</taxon>
        <taxon>malvids</taxon>
        <taxon>Malvales</taxon>
        <taxon>Malvaceae</taxon>
        <taxon>Malvoideae</taxon>
        <taxon>Hibiscus</taxon>
    </lineage>
</organism>
<proteinExistence type="predicted"/>
<evidence type="ECO:0000313" key="1">
    <source>
        <dbReference type="EMBL" id="GMI63807.1"/>
    </source>
</evidence>
<evidence type="ECO:0000313" key="2">
    <source>
        <dbReference type="Proteomes" id="UP001165190"/>
    </source>
</evidence>
<dbReference type="OrthoDB" id="421979at2759"/>
<dbReference type="InterPro" id="IPR006740">
    <property type="entry name" value="DUF604"/>
</dbReference>
<sequence>MSGTALVSRTALLLFLFTSVNLLLHISFSNRTRSFARFTCPNLETVSGPPPGTSPTNLSHLLFGIGGSAKTWEERSALSSLWWDVNSTRGFFWLDEKPPPDEKKMTNGGDTKPGISLPYRVSSPAWTWFRYSRLRPAVRMARIILDSYNLKLPDVRWFVMGDDDTVFFTHNLVSVLASYDHREMWYIGGNSESVEQSVMHGYGTAFGGGGFAVSYPLAEKLVKVLDGCLDRYQNFYGSDERICACITEIGIPLTKEPGFHQFDIKGDAYGLLAAHPMAPLLSLHHVEALAPMFPNNTRIDSLKTLIEPYRLDPRRILQQSVCYDGKRKWSIAVAWGYTIQIYPWPVTAVELLIPLQTFKTWKTESNGPFTFNTRPMPADPCGRPVMYFLDQVEEVGWTGTRTRYKLERWGKSCNNTADYGRVMAIKNIIVTSMKMAPDYWEKAPRRQCCGIMGRGGKNSGNMVIRIRNCRQWETTGI</sequence>
<gene>
    <name evidence="1" type="ORF">HRI_000050000</name>
</gene>
<protein>
    <submittedName>
        <fullName evidence="1">Uncharacterized protein</fullName>
    </submittedName>
</protein>
<accession>A0A9W7GRM0</accession>
<keyword evidence="2" id="KW-1185">Reference proteome</keyword>
<dbReference type="Gene3D" id="3.90.550.50">
    <property type="match status" value="1"/>
</dbReference>